<gene>
    <name evidence="4" type="primary">RE1_446</name>
    <name evidence="4" type="ORF">CK203_041954</name>
</gene>
<dbReference type="InterPro" id="IPR057670">
    <property type="entry name" value="SH3_retrovirus"/>
</dbReference>
<dbReference type="PANTHER" id="PTHR11439">
    <property type="entry name" value="GAG-POL-RELATED RETROTRANSPOSON"/>
    <property type="match status" value="1"/>
</dbReference>
<feature type="compositionally biased region" description="Polar residues" evidence="1">
    <location>
        <begin position="18"/>
        <end position="28"/>
    </location>
</feature>
<accession>A0A438I0K8</accession>
<evidence type="ECO:0000313" key="4">
    <source>
        <dbReference type="EMBL" id="RVW90212.1"/>
    </source>
</evidence>
<dbReference type="InterPro" id="IPR029472">
    <property type="entry name" value="Copia-like_N"/>
</dbReference>
<feature type="domain" description="Retrotransposon Copia-like N-terminal" evidence="2">
    <location>
        <begin position="34"/>
        <end position="73"/>
    </location>
</feature>
<dbReference type="SUPFAM" id="SSF56672">
    <property type="entry name" value="DNA/RNA polymerases"/>
    <property type="match status" value="1"/>
</dbReference>
<feature type="domain" description="Retroviral polymerase SH3-like" evidence="3">
    <location>
        <begin position="262"/>
        <end position="294"/>
    </location>
</feature>
<dbReference type="PANTHER" id="PTHR11439:SF440">
    <property type="entry name" value="INTEGRASE CATALYTIC DOMAIN-CONTAINING PROTEIN"/>
    <property type="match status" value="1"/>
</dbReference>
<proteinExistence type="predicted"/>
<sequence length="652" mass="72839">MVKTTMTGYIHRKESDASPGNSQLQVPATNLGSTENLTLQITIHKLNGCNFLRWSQPVKLFIKGKGKLGYLTGANKATNPKNPAYQTWDSENSMDLWDAVQETYSDLGLNKELDEVRGRILGKELLPSIREIFSEGRLFNKMTSDQEKRVIVLGVTIVGNEATQEIHAGKSMGSRLLGETRDPTAIPKPTTVNSRTLTTKQPLHHSPRSSWRSCNISLIHKLHSLLSQDLASGKTIGSACECEGLYRFDDREVVQGQAVVAATKKGYRCFDPVNRKLYISKDVTFFEQQPYYTSLQGENSSEASSWEIPQSPFSVPTLPAISLTTSPLPATSPMSTQISPSIPFVQLNPTIVPIHDGLLEIMPESGLDNSSSTSHSSLPVDPVPSDLDLPIALKKGEAFGDPRWKAAIVEEVKALEKNGMWELVTLLKGNDHVEIESLKILAKELEVKDLGALSDIPINSRHKIDPAEKGDLVEKGRYQRLIGKLIYLSHTRLDIAFVVSTISLYMHSPYEAHMNAIYKILQYLKGIPRKGLHVGQHDQFKIKAFMDADWAGSIEDRRSTSSYCTFVFGNLVTWRSKKQNVVARSSAEVEFRFIAHGICEVLWIKRVLEELKITIHPPAMMYCDNKAAISISHNPVHHDRTKHVEVDRHFIK</sequence>
<evidence type="ECO:0000313" key="5">
    <source>
        <dbReference type="Proteomes" id="UP000288805"/>
    </source>
</evidence>
<evidence type="ECO:0000256" key="1">
    <source>
        <dbReference type="SAM" id="MobiDB-lite"/>
    </source>
</evidence>
<dbReference type="Pfam" id="PF25597">
    <property type="entry name" value="SH3_retrovirus"/>
    <property type="match status" value="1"/>
</dbReference>
<feature type="region of interest" description="Disordered" evidence="1">
    <location>
        <begin position="1"/>
        <end position="28"/>
    </location>
</feature>
<comment type="caution">
    <text evidence="4">The sequence shown here is derived from an EMBL/GenBank/DDBJ whole genome shotgun (WGS) entry which is preliminary data.</text>
</comment>
<evidence type="ECO:0000259" key="2">
    <source>
        <dbReference type="Pfam" id="PF14244"/>
    </source>
</evidence>
<evidence type="ECO:0000259" key="3">
    <source>
        <dbReference type="Pfam" id="PF25597"/>
    </source>
</evidence>
<organism evidence="4 5">
    <name type="scientific">Vitis vinifera</name>
    <name type="common">Grape</name>
    <dbReference type="NCBI Taxonomy" id="29760"/>
    <lineage>
        <taxon>Eukaryota</taxon>
        <taxon>Viridiplantae</taxon>
        <taxon>Streptophyta</taxon>
        <taxon>Embryophyta</taxon>
        <taxon>Tracheophyta</taxon>
        <taxon>Spermatophyta</taxon>
        <taxon>Magnoliopsida</taxon>
        <taxon>eudicotyledons</taxon>
        <taxon>Gunneridae</taxon>
        <taxon>Pentapetalae</taxon>
        <taxon>rosids</taxon>
        <taxon>Vitales</taxon>
        <taxon>Vitaceae</taxon>
        <taxon>Viteae</taxon>
        <taxon>Vitis</taxon>
    </lineage>
</organism>
<dbReference type="AlphaFoldDB" id="A0A438I0K8"/>
<dbReference type="Proteomes" id="UP000288805">
    <property type="component" value="Unassembled WGS sequence"/>
</dbReference>
<name>A0A438I0K8_VITVI</name>
<protein>
    <submittedName>
        <fullName evidence="4">Retrovirus-related Pol polyprotein from transposon RE1</fullName>
    </submittedName>
</protein>
<dbReference type="EMBL" id="QGNW01000157">
    <property type="protein sequence ID" value="RVW90212.1"/>
    <property type="molecule type" value="Genomic_DNA"/>
</dbReference>
<dbReference type="InterPro" id="IPR043502">
    <property type="entry name" value="DNA/RNA_pol_sf"/>
</dbReference>
<dbReference type="Pfam" id="PF14244">
    <property type="entry name" value="Retrotran_gag_3"/>
    <property type="match status" value="1"/>
</dbReference>
<reference evidence="4 5" key="1">
    <citation type="journal article" date="2018" name="PLoS Genet.">
        <title>Population sequencing reveals clonal diversity and ancestral inbreeding in the grapevine cultivar Chardonnay.</title>
        <authorList>
            <person name="Roach M.J."/>
            <person name="Johnson D.L."/>
            <person name="Bohlmann J."/>
            <person name="van Vuuren H.J."/>
            <person name="Jones S.J."/>
            <person name="Pretorius I.S."/>
            <person name="Schmidt S.A."/>
            <person name="Borneman A.R."/>
        </authorList>
    </citation>
    <scope>NUCLEOTIDE SEQUENCE [LARGE SCALE GENOMIC DNA]</scope>
    <source>
        <strain evidence="5">cv. Chardonnay</strain>
        <tissue evidence="4">Leaf</tissue>
    </source>
</reference>
<dbReference type="CDD" id="cd09272">
    <property type="entry name" value="RNase_HI_RT_Ty1"/>
    <property type="match status" value="1"/>
</dbReference>